<reference evidence="3 4" key="1">
    <citation type="journal article" date="2019" name="Int. J. Syst. Evol. Microbiol.">
        <title>The Global Catalogue of Microorganisms (GCM) 10K type strain sequencing project: providing services to taxonomists for standard genome sequencing and annotation.</title>
        <authorList>
            <consortium name="The Broad Institute Genomics Platform"/>
            <consortium name="The Broad Institute Genome Sequencing Center for Infectious Disease"/>
            <person name="Wu L."/>
            <person name="Ma J."/>
        </authorList>
    </citation>
    <scope>NUCLEOTIDE SEQUENCE [LARGE SCALE GENOMIC DNA]</scope>
    <source>
        <strain evidence="3 4">JCM 14560</strain>
    </source>
</reference>
<feature type="compositionally biased region" description="Polar residues" evidence="1">
    <location>
        <begin position="1"/>
        <end position="12"/>
    </location>
</feature>
<comment type="caution">
    <text evidence="3">The sequence shown here is derived from an EMBL/GenBank/DDBJ whole genome shotgun (WGS) entry which is preliminary data.</text>
</comment>
<evidence type="ECO:0000259" key="2">
    <source>
        <dbReference type="Pfam" id="PF13699"/>
    </source>
</evidence>
<protein>
    <recommendedName>
        <fullName evidence="2">eCIS core domain-containing protein</fullName>
    </recommendedName>
</protein>
<name>A0ABN1ZMC2_9ACTN</name>
<evidence type="ECO:0000313" key="4">
    <source>
        <dbReference type="Proteomes" id="UP001422759"/>
    </source>
</evidence>
<accession>A0ABN1ZMC2</accession>
<sequence length="603" mass="66010">MRSYDQQPQNQADAPLPVRGRRTTERGSAQTAAAGGALTPHLVLALQRTIGNAAVARLLEQQGRHAHGPSCGHPESAGGPAGVAAVQRSSVHELLRSPGRPMPEGLRSEMETRLGADFADVRLHDDAGAARSAAEVGARAYTSGRHVVIGAGGADKHTLAHELTHVIQQRTGPVAGTDHGEGLKVSDPSDRFEQAAEENATRVMRGSPDLRSAPESRRGVPVIHRPGHSPVQRTVEISFEESPHEMEEFDCMQARITEVVAVRSAHPVAVENKFPTGLQRAHVTSDTVFQNMLVRLLSGRTWSEAWAAIRGQFVFLDQLLTQWYAHRGWRDTDKTGSRDVRKQLPGAVQNAIGRCDAATTRGGHPVAGVLYAARLKAADPSSWVYYDHDPTGREADPSTHLIKPWELKLDGRQIKELQDVCETWVELRSKFPWTSLEADSSNTSDRTGPDNVENAVAAASTGGAPGEAEFGEICRGMLQTFEFYPASITEARTIRHAAVLAARHVVEHLRYHPGISRAWYDGIAAGFPEVWFAWIEAEVEKQKPVQSQGRNQQEETKNRKRKKGNGAGEEARETGALVELLRNRGNVVREYREAYQDLSRALG</sequence>
<dbReference type="InterPro" id="IPR025295">
    <property type="entry name" value="eCIS_core_dom"/>
</dbReference>
<feature type="domain" description="eCIS core" evidence="2">
    <location>
        <begin position="101"/>
        <end position="172"/>
    </location>
</feature>
<organism evidence="3 4">
    <name type="scientific">Kitasatospora kazusensis</name>
    <dbReference type="NCBI Taxonomy" id="407974"/>
    <lineage>
        <taxon>Bacteria</taxon>
        <taxon>Bacillati</taxon>
        <taxon>Actinomycetota</taxon>
        <taxon>Actinomycetes</taxon>
        <taxon>Kitasatosporales</taxon>
        <taxon>Streptomycetaceae</taxon>
        <taxon>Kitasatospora</taxon>
    </lineage>
</organism>
<gene>
    <name evidence="3" type="ORF">GCM10009760_63650</name>
</gene>
<evidence type="ECO:0000256" key="1">
    <source>
        <dbReference type="SAM" id="MobiDB-lite"/>
    </source>
</evidence>
<dbReference type="EMBL" id="BAAANT010000084">
    <property type="protein sequence ID" value="GAA1501087.1"/>
    <property type="molecule type" value="Genomic_DNA"/>
</dbReference>
<proteinExistence type="predicted"/>
<dbReference type="Proteomes" id="UP001422759">
    <property type="component" value="Unassembled WGS sequence"/>
</dbReference>
<keyword evidence="4" id="KW-1185">Reference proteome</keyword>
<feature type="region of interest" description="Disordered" evidence="1">
    <location>
        <begin position="1"/>
        <end position="34"/>
    </location>
</feature>
<evidence type="ECO:0000313" key="3">
    <source>
        <dbReference type="EMBL" id="GAA1501087.1"/>
    </source>
</evidence>
<feature type="region of interest" description="Disordered" evidence="1">
    <location>
        <begin position="198"/>
        <end position="227"/>
    </location>
</feature>
<feature type="region of interest" description="Disordered" evidence="1">
    <location>
        <begin position="542"/>
        <end position="575"/>
    </location>
</feature>
<dbReference type="Pfam" id="PF13699">
    <property type="entry name" value="eCIS_core"/>
    <property type="match status" value="1"/>
</dbReference>